<keyword evidence="2" id="KW-1185">Reference proteome</keyword>
<reference evidence="1 2" key="1">
    <citation type="submission" date="2019-07" db="EMBL/GenBank/DDBJ databases">
        <title>Whole genome shotgun sequence of Novosphingobium sediminis NBRC 106119.</title>
        <authorList>
            <person name="Hosoyama A."/>
            <person name="Uohara A."/>
            <person name="Ohji S."/>
            <person name="Ichikawa N."/>
        </authorList>
    </citation>
    <scope>NUCLEOTIDE SEQUENCE [LARGE SCALE GENOMIC DNA]</scope>
    <source>
        <strain evidence="1 2">NBRC 106119</strain>
    </source>
</reference>
<dbReference type="InterPro" id="IPR047879">
    <property type="entry name" value="YjiT"/>
</dbReference>
<dbReference type="Proteomes" id="UP000321464">
    <property type="component" value="Unassembled WGS sequence"/>
</dbReference>
<gene>
    <name evidence="1" type="ORF">NSE01_37090</name>
</gene>
<accession>A0A512AQN1</accession>
<organism evidence="1 2">
    <name type="scientific">Novosphingobium sediminis</name>
    <dbReference type="NCBI Taxonomy" id="707214"/>
    <lineage>
        <taxon>Bacteria</taxon>
        <taxon>Pseudomonadati</taxon>
        <taxon>Pseudomonadota</taxon>
        <taxon>Alphaproteobacteria</taxon>
        <taxon>Sphingomonadales</taxon>
        <taxon>Sphingomonadaceae</taxon>
        <taxon>Novosphingobium</taxon>
    </lineage>
</organism>
<evidence type="ECO:0000313" key="1">
    <source>
        <dbReference type="EMBL" id="GEO01877.1"/>
    </source>
</evidence>
<protein>
    <submittedName>
        <fullName evidence="1">Uncharacterized protein</fullName>
    </submittedName>
</protein>
<dbReference type="EMBL" id="BJYR01000028">
    <property type="protein sequence ID" value="GEO01877.1"/>
    <property type="molecule type" value="Genomic_DNA"/>
</dbReference>
<dbReference type="AlphaFoldDB" id="A0A512AQN1"/>
<name>A0A512AQN1_9SPHN</name>
<evidence type="ECO:0000313" key="2">
    <source>
        <dbReference type="Proteomes" id="UP000321464"/>
    </source>
</evidence>
<proteinExistence type="predicted"/>
<dbReference type="NCBIfam" id="NF038336">
    <property type="entry name" value="YjiT_fam"/>
    <property type="match status" value="1"/>
</dbReference>
<sequence length="561" mass="60684">MGDEVQDGDGTPEAETDWRSLIDAATSLEALAEIDRRLEQQGPAARKWRMSVILRRSALRGRRLVPRPKQLTQPAVAFAAGFGLPAPDGRRLHAYRLTKAQFDALQQDLSRRGSYASLEIGYTPGLFALWASEWFRRCYSGGVRRWDDLTRALGLPAPGQTQQNTLRDVTRKGLQQWQRPVFHADSMTQYLATLAREGGFPACAVAGGAQGWAKTVLEAVVAALLGAPTAGESEALEFARQQKARLKAIFSDDEFIQLCADLALAIVQLRREAEPYAVAANLPLAAWLGLNRPDWRELLPISTGDADADALVETLMKVDAVSGSIVHVERMLVRDGEGGLWHEAARIGLDGEIPGGAMAGVDTSYGRLRGFAAGPMARHLPGELALFDPPAVEETAWSVQSGRYARGILRLPFACAVQIDLRAGERSVGRIELPSGKPRRGQLLVAALEEGSAEEPRLLRVIGSGSGSYRQTELFLQVPKEWAVLPIDGGSVLPLGPGVGDTALWRVSGGTRLIDPLNDCYRILCGQAASQTVRIDMIGNAPAWAEVSGSGSVHRTDPDIR</sequence>
<dbReference type="OrthoDB" id="7393676at2"/>
<comment type="caution">
    <text evidence="1">The sequence shown here is derived from an EMBL/GenBank/DDBJ whole genome shotgun (WGS) entry which is preliminary data.</text>
</comment>
<dbReference type="RefSeq" id="WP_147161189.1">
    <property type="nucleotide sequence ID" value="NZ_BJYR01000028.1"/>
</dbReference>